<comment type="catalytic activity">
    <reaction evidence="7 8">
        <text>(R)-pantoate + beta-alanine + ATP = (R)-pantothenate + AMP + diphosphate + H(+)</text>
        <dbReference type="Rhea" id="RHEA:10912"/>
        <dbReference type="ChEBI" id="CHEBI:15378"/>
        <dbReference type="ChEBI" id="CHEBI:15980"/>
        <dbReference type="ChEBI" id="CHEBI:29032"/>
        <dbReference type="ChEBI" id="CHEBI:30616"/>
        <dbReference type="ChEBI" id="CHEBI:33019"/>
        <dbReference type="ChEBI" id="CHEBI:57966"/>
        <dbReference type="ChEBI" id="CHEBI:456215"/>
        <dbReference type="EC" id="6.3.2.1"/>
    </reaction>
</comment>
<dbReference type="Gene3D" id="3.30.1300.10">
    <property type="entry name" value="Pantoate-beta-alanine ligase, C-terminal domain"/>
    <property type="match status" value="1"/>
</dbReference>
<evidence type="ECO:0000256" key="7">
    <source>
        <dbReference type="ARBA" id="ARBA00048258"/>
    </source>
</evidence>
<evidence type="ECO:0000256" key="3">
    <source>
        <dbReference type="ARBA" id="ARBA00022598"/>
    </source>
</evidence>
<dbReference type="AlphaFoldDB" id="A0A6I4VMA4"/>
<dbReference type="GO" id="GO:0004592">
    <property type="term" value="F:pantoate-beta-alanine ligase activity"/>
    <property type="evidence" value="ECO:0007669"/>
    <property type="project" value="UniProtKB-UniRule"/>
</dbReference>
<dbReference type="HAMAP" id="MF_00158">
    <property type="entry name" value="PanC"/>
    <property type="match status" value="1"/>
</dbReference>
<organism evidence="9 10">
    <name type="scientific">Shimazuella alba</name>
    <dbReference type="NCBI Taxonomy" id="2690964"/>
    <lineage>
        <taxon>Bacteria</taxon>
        <taxon>Bacillati</taxon>
        <taxon>Bacillota</taxon>
        <taxon>Bacilli</taxon>
        <taxon>Bacillales</taxon>
        <taxon>Thermoactinomycetaceae</taxon>
        <taxon>Shimazuella</taxon>
    </lineage>
</organism>
<dbReference type="CDD" id="cd00560">
    <property type="entry name" value="PanC"/>
    <property type="match status" value="1"/>
</dbReference>
<comment type="caution">
    <text evidence="9">The sequence shown here is derived from an EMBL/GenBank/DDBJ whole genome shotgun (WGS) entry which is preliminary data.</text>
</comment>
<comment type="pathway">
    <text evidence="1 8">Cofactor biosynthesis; (R)-pantothenate biosynthesis; (R)-pantothenate from (R)-pantoate and beta-alanine: step 1/1.</text>
</comment>
<evidence type="ECO:0000313" key="9">
    <source>
        <dbReference type="EMBL" id="MXQ52567.1"/>
    </source>
</evidence>
<feature type="binding site" evidence="8">
    <location>
        <position position="59"/>
    </location>
    <ligand>
        <name>beta-alanine</name>
        <dbReference type="ChEBI" id="CHEBI:57966"/>
    </ligand>
</feature>
<comment type="function">
    <text evidence="8">Catalyzes the condensation of pantoate with beta-alanine in an ATP-dependent reaction via a pantoyl-adenylate intermediate.</text>
</comment>
<comment type="subunit">
    <text evidence="8">Homodimer.</text>
</comment>
<gene>
    <name evidence="8" type="primary">panC</name>
    <name evidence="9" type="ORF">GSM42_02135</name>
</gene>
<dbReference type="Proteomes" id="UP000430692">
    <property type="component" value="Unassembled WGS sequence"/>
</dbReference>
<evidence type="ECO:0000256" key="4">
    <source>
        <dbReference type="ARBA" id="ARBA00022655"/>
    </source>
</evidence>
<evidence type="ECO:0000256" key="5">
    <source>
        <dbReference type="ARBA" id="ARBA00022741"/>
    </source>
</evidence>
<dbReference type="FunFam" id="3.40.50.620:FF:000013">
    <property type="entry name" value="Pantothenate synthetase"/>
    <property type="match status" value="1"/>
</dbReference>
<comment type="miscellaneous">
    <text evidence="8">The reaction proceeds by a bi uni uni bi ping pong mechanism.</text>
</comment>
<dbReference type="InterPro" id="IPR014729">
    <property type="entry name" value="Rossmann-like_a/b/a_fold"/>
</dbReference>
<dbReference type="GO" id="GO:0005524">
    <property type="term" value="F:ATP binding"/>
    <property type="evidence" value="ECO:0007669"/>
    <property type="project" value="UniProtKB-KW"/>
</dbReference>
<dbReference type="EMBL" id="WUUL01000001">
    <property type="protein sequence ID" value="MXQ52567.1"/>
    <property type="molecule type" value="Genomic_DNA"/>
</dbReference>
<dbReference type="UniPathway" id="UPA00028">
    <property type="reaction ID" value="UER00005"/>
</dbReference>
<accession>A0A6I4VMA4</accession>
<feature type="binding site" evidence="8">
    <location>
        <position position="152"/>
    </location>
    <ligand>
        <name>(R)-pantoate</name>
        <dbReference type="ChEBI" id="CHEBI:15980"/>
    </ligand>
</feature>
<feature type="binding site" evidence="8">
    <location>
        <position position="175"/>
    </location>
    <ligand>
        <name>ATP</name>
        <dbReference type="ChEBI" id="CHEBI:30616"/>
    </ligand>
</feature>
<feature type="binding site" evidence="8">
    <location>
        <begin position="146"/>
        <end position="149"/>
    </location>
    <ligand>
        <name>ATP</name>
        <dbReference type="ChEBI" id="CHEBI:30616"/>
    </ligand>
</feature>
<comment type="similarity">
    <text evidence="2 8">Belongs to the pantothenate synthetase family.</text>
</comment>
<dbReference type="InterPro" id="IPR004821">
    <property type="entry name" value="Cyt_trans-like"/>
</dbReference>
<dbReference type="EC" id="6.3.2.1" evidence="8"/>
<evidence type="ECO:0000256" key="8">
    <source>
        <dbReference type="HAMAP-Rule" id="MF_00158"/>
    </source>
</evidence>
<evidence type="ECO:0000313" key="10">
    <source>
        <dbReference type="Proteomes" id="UP000430692"/>
    </source>
</evidence>
<proteinExistence type="inferred from homology"/>
<evidence type="ECO:0000256" key="1">
    <source>
        <dbReference type="ARBA" id="ARBA00004990"/>
    </source>
</evidence>
<dbReference type="InterPro" id="IPR042176">
    <property type="entry name" value="Pantoate_ligase_C"/>
</dbReference>
<dbReference type="NCBIfam" id="TIGR00125">
    <property type="entry name" value="cyt_tran_rel"/>
    <property type="match status" value="1"/>
</dbReference>
<keyword evidence="8" id="KW-0963">Cytoplasm</keyword>
<evidence type="ECO:0000256" key="6">
    <source>
        <dbReference type="ARBA" id="ARBA00022840"/>
    </source>
</evidence>
<sequence length="304" mass="34827">MELVETVQELNNALRNHRHGVIGFVPTMGYLHEGHLSLVRKAKKECDFIVMSIFVNPLQFGQNEDLSRYPRDLERDFDLARKAGVQVLYHPSVKEMYPSEPLVTTKVSESISNVLCGKYRESHFDGVTTVCAKLFHQIKPDRVYFGQKDAQQLAIISQMVEDLSFQLTVVSCETVREEDGLALSSRNVYLSEEERKQAVILSQALQDVRIGLESRKWHNTDEINNYVRDKITTMPLAEIQYIEILTYPDLKAPTSLYNKQILIALAVFFGKTRLIDNILFPTEGDSHVPYDDEIKITSSNRNRS</sequence>
<keyword evidence="10" id="KW-1185">Reference proteome</keyword>
<keyword evidence="3 8" id="KW-0436">Ligase</keyword>
<feature type="binding site" evidence="8">
    <location>
        <begin position="28"/>
        <end position="35"/>
    </location>
    <ligand>
        <name>ATP</name>
        <dbReference type="ChEBI" id="CHEBI:30616"/>
    </ligand>
</feature>
<feature type="binding site" evidence="8">
    <location>
        <position position="59"/>
    </location>
    <ligand>
        <name>(R)-pantoate</name>
        <dbReference type="ChEBI" id="CHEBI:15980"/>
    </ligand>
</feature>
<dbReference type="GO" id="GO:0005829">
    <property type="term" value="C:cytosol"/>
    <property type="evidence" value="ECO:0007669"/>
    <property type="project" value="TreeGrafter"/>
</dbReference>
<dbReference type="InterPro" id="IPR003721">
    <property type="entry name" value="Pantoate_ligase"/>
</dbReference>
<evidence type="ECO:0000256" key="2">
    <source>
        <dbReference type="ARBA" id="ARBA00009256"/>
    </source>
</evidence>
<reference evidence="9 10" key="1">
    <citation type="submission" date="2019-12" db="EMBL/GenBank/DDBJ databases">
        <title>Whole-genome analyses of novel actinobacteria.</title>
        <authorList>
            <person name="Sahin N."/>
            <person name="Saygin H."/>
        </authorList>
    </citation>
    <scope>NUCLEOTIDE SEQUENCE [LARGE SCALE GENOMIC DNA]</scope>
    <source>
        <strain evidence="9 10">KC615</strain>
    </source>
</reference>
<keyword evidence="4 8" id="KW-0566">Pantothenate biosynthesis</keyword>
<dbReference type="RefSeq" id="WP_160799575.1">
    <property type="nucleotide sequence ID" value="NZ_WUUL01000001.1"/>
</dbReference>
<dbReference type="PANTHER" id="PTHR21299:SF1">
    <property type="entry name" value="PANTOATE--BETA-ALANINE LIGASE"/>
    <property type="match status" value="1"/>
</dbReference>
<keyword evidence="6 8" id="KW-0067">ATP-binding</keyword>
<dbReference type="PANTHER" id="PTHR21299">
    <property type="entry name" value="CYTIDYLATE KINASE/PANTOATE-BETA-ALANINE LIGASE"/>
    <property type="match status" value="1"/>
</dbReference>
<dbReference type="NCBIfam" id="TIGR00018">
    <property type="entry name" value="panC"/>
    <property type="match status" value="1"/>
</dbReference>
<dbReference type="SUPFAM" id="SSF52374">
    <property type="entry name" value="Nucleotidylyl transferase"/>
    <property type="match status" value="1"/>
</dbReference>
<feature type="active site" description="Proton donor" evidence="8">
    <location>
        <position position="35"/>
    </location>
</feature>
<dbReference type="GO" id="GO:0015940">
    <property type="term" value="P:pantothenate biosynthetic process"/>
    <property type="evidence" value="ECO:0007669"/>
    <property type="project" value="UniProtKB-UniRule"/>
</dbReference>
<comment type="subcellular location">
    <subcellularLocation>
        <location evidence="8">Cytoplasm</location>
    </subcellularLocation>
</comment>
<protein>
    <recommendedName>
        <fullName evidence="8">Pantothenate synthetase</fullName>
        <shortName evidence="8">PS</shortName>
        <ecNumber evidence="8">6.3.2.1</ecNumber>
    </recommendedName>
    <alternativeName>
        <fullName evidence="8">Pantoate--beta-alanine ligase</fullName>
    </alternativeName>
    <alternativeName>
        <fullName evidence="8">Pantoate-activating enzyme</fullName>
    </alternativeName>
</protein>
<dbReference type="Pfam" id="PF02569">
    <property type="entry name" value="Pantoate_ligase"/>
    <property type="match status" value="1"/>
</dbReference>
<name>A0A6I4VMA4_9BACL</name>
<keyword evidence="5 8" id="KW-0547">Nucleotide-binding</keyword>
<dbReference type="Gene3D" id="3.40.50.620">
    <property type="entry name" value="HUPs"/>
    <property type="match status" value="1"/>
</dbReference>
<feature type="binding site" evidence="8">
    <location>
        <begin position="183"/>
        <end position="186"/>
    </location>
    <ligand>
        <name>ATP</name>
        <dbReference type="ChEBI" id="CHEBI:30616"/>
    </ligand>
</feature>